<dbReference type="InterPro" id="IPR009056">
    <property type="entry name" value="Cyt_c-like_dom"/>
</dbReference>
<dbReference type="SUPFAM" id="SSF46626">
    <property type="entry name" value="Cytochrome c"/>
    <property type="match status" value="1"/>
</dbReference>
<proteinExistence type="predicted"/>
<evidence type="ECO:0000256" key="5">
    <source>
        <dbReference type="ARBA" id="ARBA00023004"/>
    </source>
</evidence>
<dbReference type="InterPro" id="IPR002324">
    <property type="entry name" value="Cyt_c_ID"/>
</dbReference>
<dbReference type="Pfam" id="PF00034">
    <property type="entry name" value="Cytochrom_C"/>
    <property type="match status" value="1"/>
</dbReference>
<sequence>MASKSSNIVNRRRRKKQTVLAGVLLFTILWMSACSNEPKQVPPKTFDYIKPIPGPSEHVPPEIASKGQVLVGYSDCYSCHKEDKRSVGPAFKDIAKRYPVNEAYRDYLSKKIISGGSGSWGAAVMIPHPKLSLENAKAMVSYILSLRQ</sequence>
<evidence type="ECO:0000259" key="7">
    <source>
        <dbReference type="PROSITE" id="PS51007"/>
    </source>
</evidence>
<keyword evidence="4" id="KW-0249">Electron transport</keyword>
<keyword evidence="9" id="KW-1185">Reference proteome</keyword>
<evidence type="ECO:0000256" key="3">
    <source>
        <dbReference type="ARBA" id="ARBA00022723"/>
    </source>
</evidence>
<evidence type="ECO:0000256" key="6">
    <source>
        <dbReference type="PROSITE-ProRule" id="PRU00433"/>
    </source>
</evidence>
<evidence type="ECO:0000313" key="8">
    <source>
        <dbReference type="EMBL" id="MCD2424971.1"/>
    </source>
</evidence>
<accession>A0ABS8PYH3</accession>
<keyword evidence="1" id="KW-0813">Transport</keyword>
<keyword evidence="5 6" id="KW-0408">Iron</keyword>
<keyword evidence="2 6" id="KW-0349">Heme</keyword>
<dbReference type="PRINTS" id="PR00606">
    <property type="entry name" value="CYTCHROMECID"/>
</dbReference>
<dbReference type="Proteomes" id="UP001199816">
    <property type="component" value="Unassembled WGS sequence"/>
</dbReference>
<dbReference type="EMBL" id="JAJNEC010000006">
    <property type="protein sequence ID" value="MCD2424971.1"/>
    <property type="molecule type" value="Genomic_DNA"/>
</dbReference>
<reference evidence="8 9" key="1">
    <citation type="submission" date="2021-11" db="EMBL/GenBank/DDBJ databases">
        <title>Genomic of Niabella pedocola.</title>
        <authorList>
            <person name="Wu T."/>
        </authorList>
    </citation>
    <scope>NUCLEOTIDE SEQUENCE [LARGE SCALE GENOMIC DNA]</scope>
    <source>
        <strain evidence="8 9">JCM 31011</strain>
    </source>
</reference>
<gene>
    <name evidence="8" type="ORF">LQ567_19460</name>
</gene>
<name>A0ABS8PYH3_9BACT</name>
<comment type="caution">
    <text evidence="8">The sequence shown here is derived from an EMBL/GenBank/DDBJ whole genome shotgun (WGS) entry which is preliminary data.</text>
</comment>
<evidence type="ECO:0000256" key="4">
    <source>
        <dbReference type="ARBA" id="ARBA00022982"/>
    </source>
</evidence>
<protein>
    <submittedName>
        <fullName evidence="8">C-type cytochrome</fullName>
    </submittedName>
</protein>
<dbReference type="InterPro" id="IPR036909">
    <property type="entry name" value="Cyt_c-like_dom_sf"/>
</dbReference>
<evidence type="ECO:0000256" key="2">
    <source>
        <dbReference type="ARBA" id="ARBA00022617"/>
    </source>
</evidence>
<dbReference type="PROSITE" id="PS51257">
    <property type="entry name" value="PROKAR_LIPOPROTEIN"/>
    <property type="match status" value="1"/>
</dbReference>
<keyword evidence="3 6" id="KW-0479">Metal-binding</keyword>
<dbReference type="RefSeq" id="WP_231007337.1">
    <property type="nucleotide sequence ID" value="NZ_JAJNEC010000006.1"/>
</dbReference>
<evidence type="ECO:0000313" key="9">
    <source>
        <dbReference type="Proteomes" id="UP001199816"/>
    </source>
</evidence>
<dbReference type="PROSITE" id="PS51007">
    <property type="entry name" value="CYTC"/>
    <property type="match status" value="1"/>
</dbReference>
<feature type="domain" description="Cytochrome c" evidence="7">
    <location>
        <begin position="62"/>
        <end position="147"/>
    </location>
</feature>
<organism evidence="8 9">
    <name type="scientific">Niabella pedocola</name>
    <dbReference type="NCBI Taxonomy" id="1752077"/>
    <lineage>
        <taxon>Bacteria</taxon>
        <taxon>Pseudomonadati</taxon>
        <taxon>Bacteroidota</taxon>
        <taxon>Chitinophagia</taxon>
        <taxon>Chitinophagales</taxon>
        <taxon>Chitinophagaceae</taxon>
        <taxon>Niabella</taxon>
    </lineage>
</organism>
<dbReference type="Gene3D" id="1.10.760.10">
    <property type="entry name" value="Cytochrome c-like domain"/>
    <property type="match status" value="1"/>
</dbReference>
<evidence type="ECO:0000256" key="1">
    <source>
        <dbReference type="ARBA" id="ARBA00022448"/>
    </source>
</evidence>